<comment type="cofactor">
    <cofactor evidence="2">
        <name>Mg(2+)</name>
        <dbReference type="ChEBI" id="CHEBI:18420"/>
    </cofactor>
</comment>
<dbReference type="PANTHER" id="PTHR22769">
    <property type="entry name" value="MUTT/NUDIX HYDROLASE"/>
    <property type="match status" value="1"/>
</dbReference>
<comment type="cofactor">
    <cofactor evidence="1">
        <name>Mn(2+)</name>
        <dbReference type="ChEBI" id="CHEBI:29035"/>
    </cofactor>
</comment>
<reference evidence="10" key="1">
    <citation type="submission" date="2022-01" db="EMBL/GenBank/DDBJ databases">
        <authorList>
            <person name="King R."/>
        </authorList>
    </citation>
    <scope>NUCLEOTIDE SEQUENCE</scope>
</reference>
<dbReference type="GO" id="GO:0044716">
    <property type="term" value="F:8-oxo-GDP phosphatase activity"/>
    <property type="evidence" value="ECO:0007669"/>
    <property type="project" value="TreeGrafter"/>
</dbReference>
<accession>A0A9P0MRW3</accession>
<dbReference type="InterPro" id="IPR020084">
    <property type="entry name" value="NUDIX_hydrolase_CS"/>
</dbReference>
<dbReference type="Gene3D" id="3.90.79.10">
    <property type="entry name" value="Nucleoside Triphosphate Pyrophosphohydrolase"/>
    <property type="match status" value="1"/>
</dbReference>
<gene>
    <name evidence="10" type="ORF">NEZAVI_LOCUS11486</name>
</gene>
<dbReference type="EMBL" id="OV725081">
    <property type="protein sequence ID" value="CAH1402729.1"/>
    <property type="molecule type" value="Genomic_DNA"/>
</dbReference>
<dbReference type="PROSITE" id="PS00893">
    <property type="entry name" value="NUDIX_BOX"/>
    <property type="match status" value="1"/>
</dbReference>
<evidence type="ECO:0000256" key="2">
    <source>
        <dbReference type="ARBA" id="ARBA00001946"/>
    </source>
</evidence>
<name>A0A9P0MRW3_NEZVI</name>
<evidence type="ECO:0000256" key="7">
    <source>
        <dbReference type="ARBA" id="ARBA00023211"/>
    </source>
</evidence>
<keyword evidence="4" id="KW-0479">Metal-binding</keyword>
<evidence type="ECO:0000256" key="4">
    <source>
        <dbReference type="ARBA" id="ARBA00022723"/>
    </source>
</evidence>
<evidence type="ECO:0000256" key="5">
    <source>
        <dbReference type="ARBA" id="ARBA00022801"/>
    </source>
</evidence>
<dbReference type="InterPro" id="IPR020476">
    <property type="entry name" value="Nudix_hydrolase"/>
</dbReference>
<evidence type="ECO:0000256" key="3">
    <source>
        <dbReference type="ARBA" id="ARBA00005582"/>
    </source>
</evidence>
<keyword evidence="11" id="KW-1185">Reference proteome</keyword>
<dbReference type="PANTHER" id="PTHR22769:SF56">
    <property type="entry name" value="8-OXO-DGDP PHOSPHATASE NUDT18"/>
    <property type="match status" value="1"/>
</dbReference>
<feature type="domain" description="Nudix hydrolase" evidence="9">
    <location>
        <begin position="59"/>
        <end position="184"/>
    </location>
</feature>
<comment type="similarity">
    <text evidence="3 8">Belongs to the Nudix hydrolase family.</text>
</comment>
<keyword evidence="5 8" id="KW-0378">Hydrolase</keyword>
<evidence type="ECO:0000313" key="10">
    <source>
        <dbReference type="EMBL" id="CAH1402729.1"/>
    </source>
</evidence>
<evidence type="ECO:0000313" key="11">
    <source>
        <dbReference type="Proteomes" id="UP001152798"/>
    </source>
</evidence>
<dbReference type="GO" id="GO:0044715">
    <property type="term" value="F:8-oxo-dGDP phosphatase activity"/>
    <property type="evidence" value="ECO:0007669"/>
    <property type="project" value="TreeGrafter"/>
</dbReference>
<dbReference type="CDD" id="cd04671">
    <property type="entry name" value="NUDIX_8DGDPP_Nudt18"/>
    <property type="match status" value="1"/>
</dbReference>
<dbReference type="AlphaFoldDB" id="A0A9P0MRW3"/>
<dbReference type="InterPro" id="IPR015797">
    <property type="entry name" value="NUDIX_hydrolase-like_dom_sf"/>
</dbReference>
<organism evidence="10 11">
    <name type="scientific">Nezara viridula</name>
    <name type="common">Southern green stink bug</name>
    <name type="synonym">Cimex viridulus</name>
    <dbReference type="NCBI Taxonomy" id="85310"/>
    <lineage>
        <taxon>Eukaryota</taxon>
        <taxon>Metazoa</taxon>
        <taxon>Ecdysozoa</taxon>
        <taxon>Arthropoda</taxon>
        <taxon>Hexapoda</taxon>
        <taxon>Insecta</taxon>
        <taxon>Pterygota</taxon>
        <taxon>Neoptera</taxon>
        <taxon>Paraneoptera</taxon>
        <taxon>Hemiptera</taxon>
        <taxon>Heteroptera</taxon>
        <taxon>Panheteroptera</taxon>
        <taxon>Pentatomomorpha</taxon>
        <taxon>Pentatomoidea</taxon>
        <taxon>Pentatomidae</taxon>
        <taxon>Pentatominae</taxon>
        <taxon>Nezara</taxon>
    </lineage>
</organism>
<dbReference type="InterPro" id="IPR042970">
    <property type="entry name" value="NUDT18_NUDIX"/>
</dbReference>
<dbReference type="PRINTS" id="PR00502">
    <property type="entry name" value="NUDIXFAMILY"/>
</dbReference>
<keyword evidence="7" id="KW-0464">Manganese</keyword>
<sequence length="333" mass="37408">MSHMMDSIENGLRTLLKGSSIDDSAELCDFTLSGQNEATAAKGVTPITPSDFVPVVKDTVTYIALAVLFNNEGDVLLMQEAKRSCAGQWYLPAGRMEPGESIEEAVKREVLEETGLYMKPTTLIMVECASKAWFRFVLTGEVTGGELKTPAQADSESLQAKWVKDIREMSLRSNDILPLIERARAYYNTDEPQHSHILPALRSHEKLILRLVVCIKQRSSNRVHILLSEKTEVHFPLCEINQQKNLHSTLRKFMVEIFGADVPPHKPHGLLNIEHSGTGPDGLCLTVLVSFRVPLEDVFPIDKYTWFMLSKELGDQLLERLPKNMTIPLNVIR</sequence>
<dbReference type="PROSITE" id="PS51462">
    <property type="entry name" value="NUDIX"/>
    <property type="match status" value="1"/>
</dbReference>
<evidence type="ECO:0000259" key="9">
    <source>
        <dbReference type="PROSITE" id="PS51462"/>
    </source>
</evidence>
<protein>
    <recommendedName>
        <fullName evidence="9">Nudix hydrolase domain-containing protein</fullName>
    </recommendedName>
</protein>
<dbReference type="Proteomes" id="UP001152798">
    <property type="component" value="Chromosome 5"/>
</dbReference>
<proteinExistence type="inferred from homology"/>
<dbReference type="InterPro" id="IPR000086">
    <property type="entry name" value="NUDIX_hydrolase_dom"/>
</dbReference>
<dbReference type="OrthoDB" id="10005910at2759"/>
<dbReference type="Pfam" id="PF00293">
    <property type="entry name" value="NUDIX"/>
    <property type="match status" value="1"/>
</dbReference>
<evidence type="ECO:0000256" key="6">
    <source>
        <dbReference type="ARBA" id="ARBA00022842"/>
    </source>
</evidence>
<dbReference type="GO" id="GO:0046872">
    <property type="term" value="F:metal ion binding"/>
    <property type="evidence" value="ECO:0007669"/>
    <property type="project" value="UniProtKB-KW"/>
</dbReference>
<dbReference type="SUPFAM" id="SSF55811">
    <property type="entry name" value="Nudix"/>
    <property type="match status" value="1"/>
</dbReference>
<keyword evidence="6" id="KW-0460">Magnesium</keyword>
<evidence type="ECO:0000256" key="1">
    <source>
        <dbReference type="ARBA" id="ARBA00001936"/>
    </source>
</evidence>
<evidence type="ECO:0000256" key="8">
    <source>
        <dbReference type="RuleBase" id="RU003476"/>
    </source>
</evidence>